<dbReference type="RefSeq" id="WP_145795898.1">
    <property type="nucleotide sequence ID" value="NZ_BAAABR010000047.1"/>
</dbReference>
<keyword evidence="2" id="KW-1185">Reference proteome</keyword>
<protein>
    <recommendedName>
        <fullName evidence="3">SnoaL-like protein</fullName>
    </recommendedName>
</protein>
<gene>
    <name evidence="1" type="ORF">FB465_6295</name>
</gene>
<dbReference type="Proteomes" id="UP000318416">
    <property type="component" value="Unassembled WGS sequence"/>
</dbReference>
<proteinExistence type="predicted"/>
<accession>A0A561EZU0</accession>
<name>A0A561EZU0_9ACTN</name>
<dbReference type="AlphaFoldDB" id="A0A561EZU0"/>
<evidence type="ECO:0000313" key="2">
    <source>
        <dbReference type="Proteomes" id="UP000318416"/>
    </source>
</evidence>
<organism evidence="1 2">
    <name type="scientific">Kitasatospora atroaurantiaca</name>
    <dbReference type="NCBI Taxonomy" id="285545"/>
    <lineage>
        <taxon>Bacteria</taxon>
        <taxon>Bacillati</taxon>
        <taxon>Actinomycetota</taxon>
        <taxon>Actinomycetes</taxon>
        <taxon>Kitasatosporales</taxon>
        <taxon>Streptomycetaceae</taxon>
        <taxon>Kitasatospora</taxon>
    </lineage>
</organism>
<evidence type="ECO:0008006" key="3">
    <source>
        <dbReference type="Google" id="ProtNLM"/>
    </source>
</evidence>
<comment type="caution">
    <text evidence="1">The sequence shown here is derived from an EMBL/GenBank/DDBJ whole genome shotgun (WGS) entry which is preliminary data.</text>
</comment>
<dbReference type="OrthoDB" id="3870905at2"/>
<sequence length="134" mass="15038">MNAAQAKELADRLVEFLETGTPPEGLFAPEVFTDLTVPLWRRQAAGVGGLVALRHEGHPSPGRVPRRRLDPTPTGFVLEVEERWEQGGQSWYCRELMRADVEDGVISELSVYCTGDWDQARQQAHARDVELLRA</sequence>
<reference evidence="1 2" key="1">
    <citation type="submission" date="2019-06" db="EMBL/GenBank/DDBJ databases">
        <title>Sequencing the genomes of 1000 actinobacteria strains.</title>
        <authorList>
            <person name="Klenk H.-P."/>
        </authorList>
    </citation>
    <scope>NUCLEOTIDE SEQUENCE [LARGE SCALE GENOMIC DNA]</scope>
    <source>
        <strain evidence="1 2">DSM 41649</strain>
    </source>
</reference>
<dbReference type="EMBL" id="VIVR01000001">
    <property type="protein sequence ID" value="TWE21128.1"/>
    <property type="molecule type" value="Genomic_DNA"/>
</dbReference>
<evidence type="ECO:0000313" key="1">
    <source>
        <dbReference type="EMBL" id="TWE21128.1"/>
    </source>
</evidence>